<sequence>MTHAPAVGAFAIVPSNNLASAIPFWERLGFERAGGSDDYVIMQGWGCELHLTQAGQGEWRVPEAHNPFGVFIRTPEVAAIAARVDDLVIRPGGILRHREWGLYEVGIAGPDGLLVRIGWPSTLTK</sequence>
<dbReference type="InterPro" id="IPR004360">
    <property type="entry name" value="Glyas_Fos-R_dOase_dom"/>
</dbReference>
<accession>A0ABU1MNN3</accession>
<feature type="domain" description="VOC" evidence="1">
    <location>
        <begin position="6"/>
        <end position="120"/>
    </location>
</feature>
<dbReference type="Proteomes" id="UP001184150">
    <property type="component" value="Unassembled WGS sequence"/>
</dbReference>
<organism evidence="2 3">
    <name type="scientific">Novosphingobium capsulatum</name>
    <dbReference type="NCBI Taxonomy" id="13688"/>
    <lineage>
        <taxon>Bacteria</taxon>
        <taxon>Pseudomonadati</taxon>
        <taxon>Pseudomonadota</taxon>
        <taxon>Alphaproteobacteria</taxon>
        <taxon>Sphingomonadales</taxon>
        <taxon>Sphingomonadaceae</taxon>
        <taxon>Novosphingobium</taxon>
    </lineage>
</organism>
<dbReference type="RefSeq" id="WP_169050108.1">
    <property type="nucleotide sequence ID" value="NZ_JAVDRD010000007.1"/>
</dbReference>
<proteinExistence type="predicted"/>
<dbReference type="Pfam" id="PF00903">
    <property type="entry name" value="Glyoxalase"/>
    <property type="match status" value="1"/>
</dbReference>
<reference evidence="2 3" key="1">
    <citation type="submission" date="2023-07" db="EMBL/GenBank/DDBJ databases">
        <title>Sorghum-associated microbial communities from plants grown in Nebraska, USA.</title>
        <authorList>
            <person name="Schachtman D."/>
        </authorList>
    </citation>
    <scope>NUCLEOTIDE SEQUENCE [LARGE SCALE GENOMIC DNA]</scope>
    <source>
        <strain evidence="2 3">DS1027</strain>
    </source>
</reference>
<dbReference type="InterPro" id="IPR037523">
    <property type="entry name" value="VOC_core"/>
</dbReference>
<evidence type="ECO:0000313" key="3">
    <source>
        <dbReference type="Proteomes" id="UP001184150"/>
    </source>
</evidence>
<evidence type="ECO:0000313" key="2">
    <source>
        <dbReference type="EMBL" id="MDR6511930.1"/>
    </source>
</evidence>
<protein>
    <recommendedName>
        <fullName evidence="1">VOC domain-containing protein</fullName>
    </recommendedName>
</protein>
<gene>
    <name evidence="2" type="ORF">J2792_002813</name>
</gene>
<dbReference type="PROSITE" id="PS51819">
    <property type="entry name" value="VOC"/>
    <property type="match status" value="1"/>
</dbReference>
<dbReference type="SUPFAM" id="SSF54593">
    <property type="entry name" value="Glyoxalase/Bleomycin resistance protein/Dihydroxybiphenyl dioxygenase"/>
    <property type="match status" value="1"/>
</dbReference>
<name>A0ABU1MNN3_9SPHN</name>
<dbReference type="InterPro" id="IPR029068">
    <property type="entry name" value="Glyas_Bleomycin-R_OHBP_Dase"/>
</dbReference>
<dbReference type="Gene3D" id="3.10.180.10">
    <property type="entry name" value="2,3-Dihydroxybiphenyl 1,2-Dioxygenase, domain 1"/>
    <property type="match status" value="1"/>
</dbReference>
<keyword evidence="3" id="KW-1185">Reference proteome</keyword>
<evidence type="ECO:0000259" key="1">
    <source>
        <dbReference type="PROSITE" id="PS51819"/>
    </source>
</evidence>
<dbReference type="EMBL" id="JAVDRD010000007">
    <property type="protein sequence ID" value="MDR6511930.1"/>
    <property type="molecule type" value="Genomic_DNA"/>
</dbReference>
<comment type="caution">
    <text evidence="2">The sequence shown here is derived from an EMBL/GenBank/DDBJ whole genome shotgun (WGS) entry which is preliminary data.</text>
</comment>